<feature type="region of interest" description="Disordered" evidence="5">
    <location>
        <begin position="118"/>
        <end position="152"/>
    </location>
</feature>
<comment type="subcellular location">
    <subcellularLocation>
        <location evidence="1">Membrane</location>
        <topology evidence="1">Multi-pass membrane protein</topology>
    </subcellularLocation>
</comment>
<feature type="region of interest" description="Disordered" evidence="5">
    <location>
        <begin position="454"/>
        <end position="473"/>
    </location>
</feature>
<feature type="transmembrane region" description="Helical" evidence="6">
    <location>
        <begin position="253"/>
        <end position="273"/>
    </location>
</feature>
<dbReference type="GO" id="GO:0022857">
    <property type="term" value="F:transmembrane transporter activity"/>
    <property type="evidence" value="ECO:0007669"/>
    <property type="project" value="InterPro"/>
</dbReference>
<feature type="compositionally biased region" description="Low complexity" evidence="5">
    <location>
        <begin position="1108"/>
        <end position="1120"/>
    </location>
</feature>
<proteinExistence type="predicted"/>
<feature type="region of interest" description="Disordered" evidence="5">
    <location>
        <begin position="1087"/>
        <end position="1138"/>
    </location>
</feature>
<keyword evidence="2 6" id="KW-0812">Transmembrane</keyword>
<feature type="compositionally biased region" description="Acidic residues" evidence="5">
    <location>
        <begin position="1121"/>
        <end position="1133"/>
    </location>
</feature>
<name>A0A9W8I190_9FUNG</name>
<protein>
    <recommendedName>
        <fullName evidence="9">DUF2421 domain-containing protein</fullName>
    </recommendedName>
</protein>
<keyword evidence="3 6" id="KW-1133">Transmembrane helix</keyword>
<dbReference type="InterPro" id="IPR052430">
    <property type="entry name" value="IVT-Associated"/>
</dbReference>
<dbReference type="PANTHER" id="PTHR47804:SF3">
    <property type="entry name" value="PROTEIN BRE4"/>
    <property type="match status" value="1"/>
</dbReference>
<dbReference type="GO" id="GO:0005886">
    <property type="term" value="C:plasma membrane"/>
    <property type="evidence" value="ECO:0007669"/>
    <property type="project" value="InterPro"/>
</dbReference>
<feature type="compositionally biased region" description="Polar residues" evidence="5">
    <location>
        <begin position="45"/>
        <end position="61"/>
    </location>
</feature>
<dbReference type="Proteomes" id="UP001140094">
    <property type="component" value="Unassembled WGS sequence"/>
</dbReference>
<evidence type="ECO:0000313" key="8">
    <source>
        <dbReference type="Proteomes" id="UP001140094"/>
    </source>
</evidence>
<comment type="caution">
    <text evidence="7">The sequence shown here is derived from an EMBL/GenBank/DDBJ whole genome shotgun (WGS) entry which is preliminary data.</text>
</comment>
<feature type="transmembrane region" description="Helical" evidence="6">
    <location>
        <begin position="811"/>
        <end position="836"/>
    </location>
</feature>
<evidence type="ECO:0008006" key="9">
    <source>
        <dbReference type="Google" id="ProtNLM"/>
    </source>
</evidence>
<dbReference type="InterPro" id="IPR006726">
    <property type="entry name" value="PHBA_efflux_AaeB/fusaric-R"/>
</dbReference>
<accession>A0A9W8I190</accession>
<sequence>MHSANNRQEAEEAEDEQQPVPPMVRASTSIGGNRASLVFQQLHESAGATNSPWKRNSTAVSSGGGREMRRSVTTGQVLGQMADSAHSPVVSSPLSQAFPLTAGMAGSDNQWWMPGAAPYSGARSDSRDTGQQHRSAAGTGAMAENQQEDGDAAETARLLPTNDGPLPEKHSIAKRALAAGAWLYSKVLPTSSEEWQGVQKAVLAYAVAALFAFIPFLRDLLGDPDYMSPHLVTNATIWFHAAKTRSGLAEGGLVGVIWVCMTSLVTYVALFTAERVHCAYAYGWATEHHQAGDNEVLPLALQSKIVSLGVFIFGYSWCLAFFKANANRPSVGTATAISNVALYLVMLREAPIVNYKVAGRCRGRTGTGLMAVGADGGVPWPGDSEDLAESVGKKTEHVLVAVLTGMAISFAVGWWVRPSTAGAAVRKQVAATLGSFRELLPQLLAPIVTEAAPAHSRQKLRGAKPSELKGGLRQHRERLRQLRRQLGAVSLDPSQWHVWARRAELQTLVEGLDGLSLHLSSMSSGLELRVISHGADTPDGEIDRAAYAAVIQRIREPVVSLAHTCDGALEAVSDMVNAALGGAQPQPQADSTDSVMQRIARLREEIVAAIQAFDEDYGEAIGDLAVPEEYGLGATAGAAPPSPDAAPGLGASRTTEEQLFIVHFFVFGLREFVDELVGLLPQIAGVCRAPEPALQALQRQGKQPRELARSVRALARWALAHLRALWDTGATTELETRYEVAQYTDPRSLHAPRPMGRMQRIGRAVWRACTWMRRLNVKFATKYALLVTLLSLPCYVSMDMYAGFRRHRMDWMVISAAAIMVPTVGGSAVVSVYRVLGTCAGGLAAFLVYEAGEGTPWLMYLLLVVFSVPCFHIMLHGRYPKIGQFALITFGVVLINKWIAREDQAESAGGLAAMRTGSVALGVVAGMATTMYVWPFEARVRLRQALSWWLLTGALLYDQLWGSAWQSFVAEPEVPERRLTVEPEMPVRRTATDLQASSTAAESDEDGGWHALNTVREYLDSEMQLQSSLLEIRTLLSDTQNEPRLKGPFPAAVYGRIISACQRMLDAMVAARWVMLPLPMVVASQPQSFAPETDNSQEEYWYRRSESAARSPASGLSSGGDSDDLDAGLTEDESQGRRMLDMPIGLASSVLLERERMEAECLLAPPPPDVHTADAEDIARQIRQSVERDLLRRTAAVREHRDALLSLTMYVLASALVLKTPLPAVLPPIQAAQRRVGEAMADILDPPTGDAADTREGPASAAARRAVARVRYVFYYTQVMLGWEVVHELSIVGGLMRELYGSHGDAGNLGRQSLHR</sequence>
<feature type="transmembrane region" description="Helical" evidence="6">
    <location>
        <begin position="912"/>
        <end position="934"/>
    </location>
</feature>
<feature type="transmembrane region" description="Helical" evidence="6">
    <location>
        <begin position="398"/>
        <end position="416"/>
    </location>
</feature>
<feature type="transmembrane region" description="Helical" evidence="6">
    <location>
        <begin position="305"/>
        <end position="322"/>
    </location>
</feature>
<feature type="transmembrane region" description="Helical" evidence="6">
    <location>
        <begin position="882"/>
        <end position="900"/>
    </location>
</feature>
<organism evidence="7 8">
    <name type="scientific">Coemansia guatemalensis</name>
    <dbReference type="NCBI Taxonomy" id="2761395"/>
    <lineage>
        <taxon>Eukaryota</taxon>
        <taxon>Fungi</taxon>
        <taxon>Fungi incertae sedis</taxon>
        <taxon>Zoopagomycota</taxon>
        <taxon>Kickxellomycotina</taxon>
        <taxon>Kickxellomycetes</taxon>
        <taxon>Kickxellales</taxon>
        <taxon>Kickxellaceae</taxon>
        <taxon>Coemansia</taxon>
    </lineage>
</organism>
<feature type="region of interest" description="Disordered" evidence="5">
    <location>
        <begin position="1"/>
        <end position="28"/>
    </location>
</feature>
<dbReference type="PANTHER" id="PTHR47804">
    <property type="entry name" value="60S RIBOSOMAL PROTEIN L19"/>
    <property type="match status" value="1"/>
</dbReference>
<feature type="region of interest" description="Disordered" evidence="5">
    <location>
        <begin position="45"/>
        <end position="68"/>
    </location>
</feature>
<evidence type="ECO:0000256" key="6">
    <source>
        <dbReference type="SAM" id="Phobius"/>
    </source>
</evidence>
<evidence type="ECO:0000256" key="4">
    <source>
        <dbReference type="ARBA" id="ARBA00023136"/>
    </source>
</evidence>
<reference evidence="7" key="1">
    <citation type="submission" date="2022-07" db="EMBL/GenBank/DDBJ databases">
        <title>Phylogenomic reconstructions and comparative analyses of Kickxellomycotina fungi.</title>
        <authorList>
            <person name="Reynolds N.K."/>
            <person name="Stajich J.E."/>
            <person name="Barry K."/>
            <person name="Grigoriev I.V."/>
            <person name="Crous P."/>
            <person name="Smith M.E."/>
        </authorList>
    </citation>
    <scope>NUCLEOTIDE SEQUENCE</scope>
    <source>
        <strain evidence="7">NRRL 1565</strain>
    </source>
</reference>
<dbReference type="Pfam" id="PF04632">
    <property type="entry name" value="FUSC"/>
    <property type="match status" value="1"/>
</dbReference>
<keyword evidence="4 6" id="KW-0472">Membrane</keyword>
<feature type="transmembrane region" description="Helical" evidence="6">
    <location>
        <begin position="783"/>
        <end position="804"/>
    </location>
</feature>
<evidence type="ECO:0000256" key="5">
    <source>
        <dbReference type="SAM" id="MobiDB-lite"/>
    </source>
</evidence>
<evidence type="ECO:0000256" key="2">
    <source>
        <dbReference type="ARBA" id="ARBA00022692"/>
    </source>
</evidence>
<gene>
    <name evidence="7" type="ORF">H4R20_000553</name>
</gene>
<evidence type="ECO:0000256" key="3">
    <source>
        <dbReference type="ARBA" id="ARBA00022989"/>
    </source>
</evidence>
<evidence type="ECO:0000313" key="7">
    <source>
        <dbReference type="EMBL" id="KAJ2808908.1"/>
    </source>
</evidence>
<evidence type="ECO:0000256" key="1">
    <source>
        <dbReference type="ARBA" id="ARBA00004141"/>
    </source>
</evidence>
<dbReference type="OrthoDB" id="68611at2759"/>
<feature type="transmembrane region" description="Helical" evidence="6">
    <location>
        <begin position="856"/>
        <end position="875"/>
    </location>
</feature>
<keyword evidence="8" id="KW-1185">Reference proteome</keyword>
<dbReference type="EMBL" id="JANBUO010000018">
    <property type="protein sequence ID" value="KAJ2808908.1"/>
    <property type="molecule type" value="Genomic_DNA"/>
</dbReference>